<reference evidence="1 2" key="1">
    <citation type="submission" date="2017-07" db="EMBL/GenBank/DDBJ databases">
        <title>Draft genome sequence of aerobic hyperthermophilic archaea, Pyrobaculum aerophilum YKB31 and YKB32.</title>
        <authorList>
            <person name="Mochizuki T."/>
            <person name="Berliner A.J."/>
            <person name="Yoshida-Takashima Y."/>
            <person name="Takaki Y."/>
            <person name="Nunoura T."/>
            <person name="Takai K."/>
        </authorList>
    </citation>
    <scope>NUCLEOTIDE SEQUENCE [LARGE SCALE GENOMIC DNA]</scope>
    <source>
        <strain evidence="1 2">YKB31</strain>
    </source>
</reference>
<keyword evidence="1" id="KW-0689">Ribosomal protein</keyword>
<dbReference type="GO" id="GO:0005840">
    <property type="term" value="C:ribosome"/>
    <property type="evidence" value="ECO:0007669"/>
    <property type="project" value="UniProtKB-KW"/>
</dbReference>
<dbReference type="AlphaFoldDB" id="A0A371QWX4"/>
<evidence type="ECO:0000313" key="2">
    <source>
        <dbReference type="Proteomes" id="UP000257123"/>
    </source>
</evidence>
<comment type="caution">
    <text evidence="1">The sequence shown here is derived from an EMBL/GenBank/DDBJ whole genome shotgun (WGS) entry which is preliminary data.</text>
</comment>
<dbReference type="RefSeq" id="WP_116421467.1">
    <property type="nucleotide sequence ID" value="NZ_NMUE01000029.1"/>
</dbReference>
<name>A0A371QWX4_9CREN</name>
<dbReference type="Proteomes" id="UP000257123">
    <property type="component" value="Unassembled WGS sequence"/>
</dbReference>
<dbReference type="EMBL" id="NMUE01000029">
    <property type="protein sequence ID" value="RFA94914.1"/>
    <property type="molecule type" value="Genomic_DNA"/>
</dbReference>
<organism evidence="1 2">
    <name type="scientific">Pyrobaculum aerophilum</name>
    <dbReference type="NCBI Taxonomy" id="13773"/>
    <lineage>
        <taxon>Archaea</taxon>
        <taxon>Thermoproteota</taxon>
        <taxon>Thermoprotei</taxon>
        <taxon>Thermoproteales</taxon>
        <taxon>Thermoproteaceae</taxon>
        <taxon>Pyrobaculum</taxon>
    </lineage>
</organism>
<proteinExistence type="predicted"/>
<accession>A0A371QWX4</accession>
<protein>
    <submittedName>
        <fullName evidence="1">50S ribosomal protein L7ae</fullName>
    </submittedName>
</protein>
<evidence type="ECO:0000313" key="1">
    <source>
        <dbReference type="EMBL" id="RFA94914.1"/>
    </source>
</evidence>
<sequence length="160" mass="17714">MILGEVPGGYVLRDFYTYLLFDVANPLGDVTVIPPPPGSSYQFAVFGAIIAKMGYRTYVLNLPTCRRSTISKALSNARGELIYVGYAHKLAYAGPGAVINPEEVTLETVRRVARGNAEFRVMWERCIGGDVQPREVVVLGHLPEALAKLEVWLAERFGRR</sequence>
<gene>
    <name evidence="1" type="ORF">CGL51_08860</name>
</gene>
<keyword evidence="1" id="KW-0687">Ribonucleoprotein</keyword>